<proteinExistence type="predicted"/>
<dbReference type="RefSeq" id="WP_133616591.1">
    <property type="nucleotide sequence ID" value="NZ_SNYA01000004.1"/>
</dbReference>
<dbReference type="AlphaFoldDB" id="A0A4R6S091"/>
<dbReference type="Proteomes" id="UP000295601">
    <property type="component" value="Unassembled WGS sequence"/>
</dbReference>
<feature type="region of interest" description="Disordered" evidence="1">
    <location>
        <begin position="116"/>
        <end position="137"/>
    </location>
</feature>
<evidence type="ECO:0000313" key="3">
    <source>
        <dbReference type="Proteomes" id="UP000295601"/>
    </source>
</evidence>
<comment type="caution">
    <text evidence="2">The sequence shown here is derived from an EMBL/GenBank/DDBJ whole genome shotgun (WGS) entry which is preliminary data.</text>
</comment>
<accession>A0A4R6S091</accession>
<gene>
    <name evidence="2" type="ORF">EDF62_1563</name>
</gene>
<name>A0A4R6S091_9MICO</name>
<reference evidence="2 3" key="1">
    <citation type="submission" date="2019-03" db="EMBL/GenBank/DDBJ databases">
        <title>Genomic analyses of the natural microbiome of Caenorhabditis elegans.</title>
        <authorList>
            <person name="Samuel B."/>
        </authorList>
    </citation>
    <scope>NUCLEOTIDE SEQUENCE [LARGE SCALE GENOMIC DNA]</scope>
    <source>
        <strain evidence="2 3">JUb18</strain>
    </source>
</reference>
<evidence type="ECO:0000313" key="2">
    <source>
        <dbReference type="EMBL" id="TDP92357.1"/>
    </source>
</evidence>
<feature type="compositionally biased region" description="Basic residues" evidence="1">
    <location>
        <begin position="116"/>
        <end position="134"/>
    </location>
</feature>
<sequence>MSLRKESRSFTAGAGCIGRGNLANGQVVTVIKHDGEKYRGYMLGYARDPNATYTRPLAGPPRIVPLAEPQLTDKSDLEYASSSMTIPTKFLLSDADQIVTSQTNSSAESLEQFIGTHRRKARKPRAHRPTKAALHKSGTLTPGAAVRVRGLSGTWLIISDAPPSDRRARQVHVQHARSGALETVQANRCTYLGPAVN</sequence>
<keyword evidence="3" id="KW-1185">Reference proteome</keyword>
<organism evidence="2 3">
    <name type="scientific">Leucobacter luti</name>
    <dbReference type="NCBI Taxonomy" id="340320"/>
    <lineage>
        <taxon>Bacteria</taxon>
        <taxon>Bacillati</taxon>
        <taxon>Actinomycetota</taxon>
        <taxon>Actinomycetes</taxon>
        <taxon>Micrococcales</taxon>
        <taxon>Microbacteriaceae</taxon>
        <taxon>Leucobacter</taxon>
    </lineage>
</organism>
<evidence type="ECO:0000256" key="1">
    <source>
        <dbReference type="SAM" id="MobiDB-lite"/>
    </source>
</evidence>
<dbReference type="EMBL" id="SNYA01000004">
    <property type="protein sequence ID" value="TDP92357.1"/>
    <property type="molecule type" value="Genomic_DNA"/>
</dbReference>
<protein>
    <submittedName>
        <fullName evidence="2">Uncharacterized protein</fullName>
    </submittedName>
</protein>